<reference evidence="4" key="2">
    <citation type="submission" date="2023-06" db="EMBL/GenBank/DDBJ databases">
        <authorList>
            <person name="Swenson N.G."/>
            <person name="Wegrzyn J.L."/>
            <person name="Mcevoy S.L."/>
        </authorList>
    </citation>
    <scope>NUCLEOTIDE SEQUENCE</scope>
    <source>
        <strain evidence="4">NS2018</strain>
        <tissue evidence="4">Leaf</tissue>
    </source>
</reference>
<dbReference type="AlphaFoldDB" id="A0AA39VML1"/>
<keyword evidence="2" id="KW-0217">Developmental protein</keyword>
<evidence type="ECO:0000313" key="5">
    <source>
        <dbReference type="Proteomes" id="UP001168877"/>
    </source>
</evidence>
<dbReference type="Proteomes" id="UP001168877">
    <property type="component" value="Unassembled WGS sequence"/>
</dbReference>
<comment type="caution">
    <text evidence="4">The sequence shown here is derived from an EMBL/GenBank/DDBJ whole genome shotgun (WGS) entry which is preliminary data.</text>
</comment>
<name>A0AA39VML1_ACESA</name>
<dbReference type="InterPro" id="IPR003676">
    <property type="entry name" value="SAUR_fam"/>
</dbReference>
<evidence type="ECO:0000256" key="1">
    <source>
        <dbReference type="ARBA" id="ARBA00006974"/>
    </source>
</evidence>
<reference evidence="4" key="1">
    <citation type="journal article" date="2022" name="Plant J.">
        <title>Strategies of tolerance reflected in two North American maple genomes.</title>
        <authorList>
            <person name="McEvoy S.L."/>
            <person name="Sezen U.U."/>
            <person name="Trouern-Trend A."/>
            <person name="McMahon S.M."/>
            <person name="Schaberg P.G."/>
            <person name="Yang J."/>
            <person name="Wegrzyn J.L."/>
            <person name="Swenson N.G."/>
        </authorList>
    </citation>
    <scope>NUCLEOTIDE SEQUENCE</scope>
    <source>
        <strain evidence="4">NS2018</strain>
    </source>
</reference>
<dbReference type="EMBL" id="JAUESC010000383">
    <property type="protein sequence ID" value="KAK0584546.1"/>
    <property type="molecule type" value="Genomic_DNA"/>
</dbReference>
<evidence type="ECO:0000313" key="4">
    <source>
        <dbReference type="EMBL" id="KAK0584546.1"/>
    </source>
</evidence>
<sequence length="109" mass="12752">MSAFFKKILCRRHYYEKIEVGKKNETNHKIPKGFVPIYVQKSEEEESKLIRYVIPIRYLSCKPLKEFIDESQDDPLETIFHGPITLPCTPEVFEELLEACRKLSQASSS</sequence>
<protein>
    <submittedName>
        <fullName evidence="4">Uncharacterized protein</fullName>
    </submittedName>
</protein>
<comment type="similarity">
    <text evidence="1">Belongs to the ARG7 family.</text>
</comment>
<evidence type="ECO:0000256" key="3">
    <source>
        <dbReference type="ARBA" id="ARBA00022604"/>
    </source>
</evidence>
<gene>
    <name evidence="4" type="ORF">LWI29_014922</name>
</gene>
<keyword evidence="5" id="KW-1185">Reference proteome</keyword>
<keyword evidence="3" id="KW-0341">Growth regulation</keyword>
<evidence type="ECO:0000256" key="2">
    <source>
        <dbReference type="ARBA" id="ARBA00022473"/>
    </source>
</evidence>
<accession>A0AA39VML1</accession>
<proteinExistence type="inferred from homology"/>
<dbReference type="GO" id="GO:0009733">
    <property type="term" value="P:response to auxin"/>
    <property type="evidence" value="ECO:0007669"/>
    <property type="project" value="InterPro"/>
</dbReference>
<organism evidence="4 5">
    <name type="scientific">Acer saccharum</name>
    <name type="common">Sugar maple</name>
    <dbReference type="NCBI Taxonomy" id="4024"/>
    <lineage>
        <taxon>Eukaryota</taxon>
        <taxon>Viridiplantae</taxon>
        <taxon>Streptophyta</taxon>
        <taxon>Embryophyta</taxon>
        <taxon>Tracheophyta</taxon>
        <taxon>Spermatophyta</taxon>
        <taxon>Magnoliopsida</taxon>
        <taxon>eudicotyledons</taxon>
        <taxon>Gunneridae</taxon>
        <taxon>Pentapetalae</taxon>
        <taxon>rosids</taxon>
        <taxon>malvids</taxon>
        <taxon>Sapindales</taxon>
        <taxon>Sapindaceae</taxon>
        <taxon>Hippocastanoideae</taxon>
        <taxon>Acereae</taxon>
        <taxon>Acer</taxon>
    </lineage>
</organism>
<dbReference type="Pfam" id="PF02519">
    <property type="entry name" value="Auxin_inducible"/>
    <property type="match status" value="1"/>
</dbReference>